<accession>A0A218YYY3</accession>
<dbReference type="Proteomes" id="UP000242519">
    <property type="component" value="Unassembled WGS sequence"/>
</dbReference>
<dbReference type="EMBL" id="MZNU01000334">
    <property type="protein sequence ID" value="OWP00216.1"/>
    <property type="molecule type" value="Genomic_DNA"/>
</dbReference>
<organism evidence="1 2">
    <name type="scientific">Diplocarpon coronariae</name>
    <dbReference type="NCBI Taxonomy" id="2795749"/>
    <lineage>
        <taxon>Eukaryota</taxon>
        <taxon>Fungi</taxon>
        <taxon>Dikarya</taxon>
        <taxon>Ascomycota</taxon>
        <taxon>Pezizomycotina</taxon>
        <taxon>Leotiomycetes</taxon>
        <taxon>Helotiales</taxon>
        <taxon>Drepanopezizaceae</taxon>
        <taxon>Diplocarpon</taxon>
    </lineage>
</organism>
<comment type="caution">
    <text evidence="1">The sequence shown here is derived from an EMBL/GenBank/DDBJ whole genome shotgun (WGS) entry which is preliminary data.</text>
</comment>
<dbReference type="InParanoid" id="A0A218YYY3"/>
<dbReference type="AlphaFoldDB" id="A0A218YYY3"/>
<name>A0A218YYY3_9HELO</name>
<proteinExistence type="predicted"/>
<protein>
    <submittedName>
        <fullName evidence="1">Uncharacterized protein</fullName>
    </submittedName>
</protein>
<evidence type="ECO:0000313" key="1">
    <source>
        <dbReference type="EMBL" id="OWP00216.1"/>
    </source>
</evidence>
<reference evidence="1 2" key="1">
    <citation type="submission" date="2017-04" db="EMBL/GenBank/DDBJ databases">
        <title>Draft genome sequence of Marssonina coronaria NL1: causal agent of apple blotch.</title>
        <authorList>
            <person name="Cheng Q."/>
        </authorList>
    </citation>
    <scope>NUCLEOTIDE SEQUENCE [LARGE SCALE GENOMIC DNA]</scope>
    <source>
        <strain evidence="1 2">NL1</strain>
    </source>
</reference>
<sequence>MPASRRRGTGVTSPLHIQVPAGVMQIRTWAEAQAAPRRVRTCVSCAVQLEPFTRATDGAESIPSSEDAVFPTLPPATLELGAISNVGSRPILARSCCVRAILESMPPAASGASVWKCASRWHPDVTLLALPPDGPCACGGGGAEAIGSSRRASVAVMEIAGLMSRASMEKVNRRRAQDFSEDLGGMQGLE</sequence>
<gene>
    <name evidence="1" type="ORF">B2J93_2433</name>
</gene>
<evidence type="ECO:0000313" key="2">
    <source>
        <dbReference type="Proteomes" id="UP000242519"/>
    </source>
</evidence>
<keyword evidence="2" id="KW-1185">Reference proteome</keyword>